<dbReference type="SUPFAM" id="SSF50630">
    <property type="entry name" value="Acid proteases"/>
    <property type="match status" value="1"/>
</dbReference>
<dbReference type="AlphaFoldDB" id="A0A016SEV6"/>
<reference evidence="2" key="1">
    <citation type="journal article" date="2015" name="Nat. Genet.">
        <title>The genome and transcriptome of the zoonotic hookworm Ancylostoma ceylanicum identify infection-specific gene families.</title>
        <authorList>
            <person name="Schwarz E.M."/>
            <person name="Hu Y."/>
            <person name="Antoshechkin I."/>
            <person name="Miller M.M."/>
            <person name="Sternberg P.W."/>
            <person name="Aroian R.V."/>
        </authorList>
    </citation>
    <scope>NUCLEOTIDE SEQUENCE</scope>
    <source>
        <strain evidence="2">HY135</strain>
    </source>
</reference>
<evidence type="ECO:0000313" key="2">
    <source>
        <dbReference type="Proteomes" id="UP000024635"/>
    </source>
</evidence>
<gene>
    <name evidence="1" type="primary">Acey_s0236.g3221</name>
    <name evidence="1" type="ORF">Y032_0236g3221</name>
</gene>
<keyword evidence="2" id="KW-1185">Reference proteome</keyword>
<dbReference type="EMBL" id="JARK01001572">
    <property type="protein sequence ID" value="EYB89100.1"/>
    <property type="molecule type" value="Genomic_DNA"/>
</dbReference>
<name>A0A016SEV6_9BILA</name>
<dbReference type="OrthoDB" id="5874698at2759"/>
<organism evidence="1 2">
    <name type="scientific">Ancylostoma ceylanicum</name>
    <dbReference type="NCBI Taxonomy" id="53326"/>
    <lineage>
        <taxon>Eukaryota</taxon>
        <taxon>Metazoa</taxon>
        <taxon>Ecdysozoa</taxon>
        <taxon>Nematoda</taxon>
        <taxon>Chromadorea</taxon>
        <taxon>Rhabditida</taxon>
        <taxon>Rhabditina</taxon>
        <taxon>Rhabditomorpha</taxon>
        <taxon>Strongyloidea</taxon>
        <taxon>Ancylostomatidae</taxon>
        <taxon>Ancylostomatinae</taxon>
        <taxon>Ancylostoma</taxon>
    </lineage>
</organism>
<proteinExistence type="predicted"/>
<sequence length="335" mass="37000">MLEVFRKESPVQRLHCHGTVPKMQRRTPLIALSVRYEKAEHRRGSHHHQDDNRSVQIIHNSQNGRHVLTLDRTARVSYQCVLQTAKAMIFNEAEWDYQPITLLLDTGARKSFIKSGVSEDLKPRILGSTSFITSGMGEIQEALNSNEVQFTLKGLRSPKKLKNLSVYRKEKLTTQLTTAELSEVDLNFISSSNLTVAHHSLARTTVSPDLLIGQDHLSTVVDYISPVLGLPSGLILTPTVFGYTISRTSPITTKPAAAEIHLSELPVQKFFDGAGNRTSGRGKFSRACASCISVPPRTSGYTAWALSLFALECCAHACCFPGQRKAHGIDAHLIS</sequence>
<dbReference type="Proteomes" id="UP000024635">
    <property type="component" value="Unassembled WGS sequence"/>
</dbReference>
<comment type="caution">
    <text evidence="1">The sequence shown here is derived from an EMBL/GenBank/DDBJ whole genome shotgun (WGS) entry which is preliminary data.</text>
</comment>
<dbReference type="InterPro" id="IPR021109">
    <property type="entry name" value="Peptidase_aspartic_dom_sf"/>
</dbReference>
<protein>
    <submittedName>
        <fullName evidence="1">Uncharacterized protein</fullName>
    </submittedName>
</protein>
<evidence type="ECO:0000313" key="1">
    <source>
        <dbReference type="EMBL" id="EYB89100.1"/>
    </source>
</evidence>
<accession>A0A016SEV6</accession>